<evidence type="ECO:0000313" key="4">
    <source>
        <dbReference type="Proteomes" id="UP000822688"/>
    </source>
</evidence>
<name>A0A8T0IYW6_CERPU</name>
<gene>
    <name evidence="3" type="ORF">KC19_2G202000</name>
</gene>
<keyword evidence="4" id="KW-1185">Reference proteome</keyword>
<feature type="repeat" description="TPR" evidence="1">
    <location>
        <begin position="150"/>
        <end position="183"/>
    </location>
</feature>
<keyword evidence="2" id="KW-1133">Transmembrane helix</keyword>
<keyword evidence="2" id="KW-0472">Membrane</keyword>
<dbReference type="PANTHER" id="PTHR47908:SF2">
    <property type="entry name" value="TETRATRICOPEPTIDE REPEAT (TPR)-LIKE SUPERFAMILY PROTEIN"/>
    <property type="match status" value="1"/>
</dbReference>
<dbReference type="GO" id="GO:0009507">
    <property type="term" value="C:chloroplast"/>
    <property type="evidence" value="ECO:0007669"/>
    <property type="project" value="TreeGrafter"/>
</dbReference>
<organism evidence="3 4">
    <name type="scientific">Ceratodon purpureus</name>
    <name type="common">Fire moss</name>
    <name type="synonym">Dicranum purpureum</name>
    <dbReference type="NCBI Taxonomy" id="3225"/>
    <lineage>
        <taxon>Eukaryota</taxon>
        <taxon>Viridiplantae</taxon>
        <taxon>Streptophyta</taxon>
        <taxon>Embryophyta</taxon>
        <taxon>Bryophyta</taxon>
        <taxon>Bryophytina</taxon>
        <taxon>Bryopsida</taxon>
        <taxon>Dicranidae</taxon>
        <taxon>Pseudoditrichales</taxon>
        <taxon>Ditrichaceae</taxon>
        <taxon>Ceratodon</taxon>
    </lineage>
</organism>
<keyword evidence="1" id="KW-0802">TPR repeat</keyword>
<dbReference type="InterPro" id="IPR019734">
    <property type="entry name" value="TPR_rpt"/>
</dbReference>
<dbReference type="SUPFAM" id="SSF48452">
    <property type="entry name" value="TPR-like"/>
    <property type="match status" value="1"/>
</dbReference>
<dbReference type="PANTHER" id="PTHR47908">
    <property type="match status" value="1"/>
</dbReference>
<reference evidence="3" key="1">
    <citation type="submission" date="2020-06" db="EMBL/GenBank/DDBJ databases">
        <title>WGS assembly of Ceratodon purpureus strain R40.</title>
        <authorList>
            <person name="Carey S.B."/>
            <person name="Jenkins J."/>
            <person name="Shu S."/>
            <person name="Lovell J.T."/>
            <person name="Sreedasyam A."/>
            <person name="Maumus F."/>
            <person name="Tiley G.P."/>
            <person name="Fernandez-Pozo N."/>
            <person name="Barry K."/>
            <person name="Chen C."/>
            <person name="Wang M."/>
            <person name="Lipzen A."/>
            <person name="Daum C."/>
            <person name="Saski C.A."/>
            <person name="Payton A.C."/>
            <person name="Mcbreen J.C."/>
            <person name="Conrad R.E."/>
            <person name="Kollar L.M."/>
            <person name="Olsson S."/>
            <person name="Huttunen S."/>
            <person name="Landis J.B."/>
            <person name="Wickett N.J."/>
            <person name="Johnson M.G."/>
            <person name="Rensing S.A."/>
            <person name="Grimwood J."/>
            <person name="Schmutz J."/>
            <person name="Mcdaniel S.F."/>
        </authorList>
    </citation>
    <scope>NUCLEOTIDE SEQUENCE</scope>
    <source>
        <strain evidence="3">R40</strain>
    </source>
</reference>
<dbReference type="InterPro" id="IPR011990">
    <property type="entry name" value="TPR-like_helical_dom_sf"/>
</dbReference>
<evidence type="ECO:0000256" key="1">
    <source>
        <dbReference type="PROSITE-ProRule" id="PRU00339"/>
    </source>
</evidence>
<sequence>MSCEDDDKLMNLGCHGSHQFALSTHRLQKAEEKFSRTNVLVTFSDSFQLHSTTQPWRGLAIFTHTPTLRCSLCPAARVAKARQVGVGTVRVRVPPSPSSCKGVAESRGAGRRALVVGSVVGTAVLVGSAAVAVVAAARAMATSGGGREAAVLATRRGMQLFSQGDVKGSVVEFDKALELDPRQRPYLWQRGLSLYYLNRFEEGAKQFRDDVAVNPNDTEESIWCFLCEAQLHGSKEARKRFLEVGRDSRPVMRAAYELFRDGGDTKELLSLANTNAHDFFYAYLYVGLYHEAKNETEAAKDAMIAAVSSPYGSRSGDYMATLAKVHCACRGWPVKEPLNAII</sequence>
<protein>
    <submittedName>
        <fullName evidence="3">Uncharacterized protein</fullName>
    </submittedName>
</protein>
<feature type="transmembrane region" description="Helical" evidence="2">
    <location>
        <begin position="113"/>
        <end position="137"/>
    </location>
</feature>
<dbReference type="Gene3D" id="1.25.40.10">
    <property type="entry name" value="Tetratricopeptide repeat domain"/>
    <property type="match status" value="1"/>
</dbReference>
<dbReference type="AlphaFoldDB" id="A0A8T0IYW6"/>
<dbReference type="EMBL" id="CM026422">
    <property type="protein sequence ID" value="KAG0587926.1"/>
    <property type="molecule type" value="Genomic_DNA"/>
</dbReference>
<evidence type="ECO:0000313" key="3">
    <source>
        <dbReference type="EMBL" id="KAG0587926.1"/>
    </source>
</evidence>
<evidence type="ECO:0000256" key="2">
    <source>
        <dbReference type="SAM" id="Phobius"/>
    </source>
</evidence>
<dbReference type="PROSITE" id="PS50005">
    <property type="entry name" value="TPR"/>
    <property type="match status" value="1"/>
</dbReference>
<keyword evidence="2" id="KW-0812">Transmembrane</keyword>
<proteinExistence type="predicted"/>
<comment type="caution">
    <text evidence="3">The sequence shown here is derived from an EMBL/GenBank/DDBJ whole genome shotgun (WGS) entry which is preliminary data.</text>
</comment>
<accession>A0A8T0IYW6</accession>
<dbReference type="Proteomes" id="UP000822688">
    <property type="component" value="Chromosome 2"/>
</dbReference>